<organism evidence="1 2">
    <name type="scientific">Atta colombica</name>
    <dbReference type="NCBI Taxonomy" id="520822"/>
    <lineage>
        <taxon>Eukaryota</taxon>
        <taxon>Metazoa</taxon>
        <taxon>Ecdysozoa</taxon>
        <taxon>Arthropoda</taxon>
        <taxon>Hexapoda</taxon>
        <taxon>Insecta</taxon>
        <taxon>Pterygota</taxon>
        <taxon>Neoptera</taxon>
        <taxon>Endopterygota</taxon>
        <taxon>Hymenoptera</taxon>
        <taxon>Apocrita</taxon>
        <taxon>Aculeata</taxon>
        <taxon>Formicoidea</taxon>
        <taxon>Formicidae</taxon>
        <taxon>Myrmicinae</taxon>
        <taxon>Atta</taxon>
    </lineage>
</organism>
<dbReference type="EMBL" id="KQ976433">
    <property type="protein sequence ID" value="KYM87291.1"/>
    <property type="molecule type" value="Genomic_DNA"/>
</dbReference>
<keyword evidence="2" id="KW-1185">Reference proteome</keyword>
<accession>A0A195BNW7</accession>
<proteinExistence type="predicted"/>
<reference evidence="1 2" key="1">
    <citation type="submission" date="2015-09" db="EMBL/GenBank/DDBJ databases">
        <title>Atta colombica WGS genome.</title>
        <authorList>
            <person name="Nygaard S."/>
            <person name="Hu H."/>
            <person name="Boomsma J."/>
            <person name="Zhang G."/>
        </authorList>
    </citation>
    <scope>NUCLEOTIDE SEQUENCE [LARGE SCALE GENOMIC DNA]</scope>
    <source>
        <strain evidence="1">Treedump-2</strain>
        <tissue evidence="1">Whole body</tissue>
    </source>
</reference>
<gene>
    <name evidence="1" type="ORF">ALC53_03477</name>
</gene>
<protein>
    <submittedName>
        <fullName evidence="1">Uncharacterized protein</fullName>
    </submittedName>
</protein>
<name>A0A195BNW7_9HYME</name>
<evidence type="ECO:0000313" key="1">
    <source>
        <dbReference type="EMBL" id="KYM87291.1"/>
    </source>
</evidence>
<evidence type="ECO:0000313" key="2">
    <source>
        <dbReference type="Proteomes" id="UP000078540"/>
    </source>
</evidence>
<dbReference type="AlphaFoldDB" id="A0A195BNW7"/>
<sequence>MDSAVWNAWTIFGRLVSGSLSSTRSFSLSRASFTVILNLLNRSQSFMRATKRTAILPLLSYRCLSNFFRRILVQAEAAPMGPAASYNHGFVSVEKLIMIFKFIISVDSYEMSIKNRGEKSINAYYLIYIREKRIIETLQIVLYLQKKIYDVNKFVTRSALICIVNEIELIISNLQLSRRTFRSCVITVENATAVCLTLHRTAS</sequence>
<dbReference type="Proteomes" id="UP000078540">
    <property type="component" value="Unassembled WGS sequence"/>
</dbReference>